<dbReference type="InterPro" id="IPR011055">
    <property type="entry name" value="Dup_hybrid_motif"/>
</dbReference>
<dbReference type="Gene3D" id="2.70.70.10">
    <property type="entry name" value="Glucose Permease (Domain IIA)"/>
    <property type="match status" value="1"/>
</dbReference>
<accession>A0ABT2ZPI7</accession>
<keyword evidence="1" id="KW-0732">Signal</keyword>
<dbReference type="RefSeq" id="WP_263739848.1">
    <property type="nucleotide sequence ID" value="NZ_JAOWKZ010000002.1"/>
</dbReference>
<name>A0ABT2ZPI7_9RHOB</name>
<dbReference type="EMBL" id="JAOWKZ010000002">
    <property type="protein sequence ID" value="MCV2872671.1"/>
    <property type="molecule type" value="Genomic_DNA"/>
</dbReference>
<sequence>MILRPALVALCLGLAPAWAAEDPAIADAGQAAAALRDAIATLDTAGGGRDRVAALTRTIRAYETGLAGLRDADRRTRAREEEILADMAANRTRIGGLLAALAEIERAKEPLLLVHPDGPVATARAAMVLSSVTPALEAEAEALGTRLEELQHLRALEARTASVLKEGLTAAQEARAALSKAIQDRTDLPQRFLEDPEELTLLVASAESLDVFAASLSQMETDIGAPMEDFAGAMGTLPLPVQGWVLRRPGEADAAGIIRPGLVIATDPGALVTLPWPATIRYRGPLLDYGNVMIVEPASGYLLILAGLGTVFGETGDVLEAGAPVGFMGDRSTGAAANLAQDQEGGGAARAETLYIELRQGKEPVDPAPWFIETRED</sequence>
<evidence type="ECO:0000313" key="4">
    <source>
        <dbReference type="Proteomes" id="UP001652564"/>
    </source>
</evidence>
<dbReference type="SUPFAM" id="SSF51261">
    <property type="entry name" value="Duplicated hybrid motif"/>
    <property type="match status" value="1"/>
</dbReference>
<comment type="caution">
    <text evidence="3">The sequence shown here is derived from an EMBL/GenBank/DDBJ whole genome shotgun (WGS) entry which is preliminary data.</text>
</comment>
<evidence type="ECO:0000313" key="3">
    <source>
        <dbReference type="EMBL" id="MCV2872671.1"/>
    </source>
</evidence>
<evidence type="ECO:0000256" key="1">
    <source>
        <dbReference type="SAM" id="SignalP"/>
    </source>
</evidence>
<feature type="domain" description="M23ase beta-sheet core" evidence="2">
    <location>
        <begin position="260"/>
        <end position="367"/>
    </location>
</feature>
<organism evidence="3 4">
    <name type="scientific">Albidovulum litorale</name>
    <dbReference type="NCBI Taxonomy" id="2984134"/>
    <lineage>
        <taxon>Bacteria</taxon>
        <taxon>Pseudomonadati</taxon>
        <taxon>Pseudomonadota</taxon>
        <taxon>Alphaproteobacteria</taxon>
        <taxon>Rhodobacterales</taxon>
        <taxon>Paracoccaceae</taxon>
        <taxon>Albidovulum</taxon>
    </lineage>
</organism>
<keyword evidence="4" id="KW-1185">Reference proteome</keyword>
<evidence type="ECO:0000259" key="2">
    <source>
        <dbReference type="Pfam" id="PF01551"/>
    </source>
</evidence>
<feature type="chain" id="PRO_5045249149" evidence="1">
    <location>
        <begin position="20"/>
        <end position="377"/>
    </location>
</feature>
<proteinExistence type="predicted"/>
<reference evidence="3 4" key="1">
    <citation type="submission" date="2022-10" db="EMBL/GenBank/DDBJ databases">
        <title>Defluviimonas sp. nov., isolated from ocean surface sediments.</title>
        <authorList>
            <person name="He W."/>
            <person name="Wang L."/>
            <person name="Zhang D.-F."/>
        </authorList>
    </citation>
    <scope>NUCLEOTIDE SEQUENCE [LARGE SCALE GENOMIC DNA]</scope>
    <source>
        <strain evidence="3 4">WL0050</strain>
    </source>
</reference>
<dbReference type="Proteomes" id="UP001652564">
    <property type="component" value="Unassembled WGS sequence"/>
</dbReference>
<dbReference type="Pfam" id="PF01551">
    <property type="entry name" value="Peptidase_M23"/>
    <property type="match status" value="1"/>
</dbReference>
<feature type="signal peptide" evidence="1">
    <location>
        <begin position="1"/>
        <end position="19"/>
    </location>
</feature>
<gene>
    <name evidence="3" type="ORF">OEZ71_10235</name>
</gene>
<protein>
    <submittedName>
        <fullName evidence="3">Peptidoglycan DD-metalloendopeptidase family protein</fullName>
    </submittedName>
</protein>
<dbReference type="InterPro" id="IPR016047">
    <property type="entry name" value="M23ase_b-sheet_dom"/>
</dbReference>